<keyword evidence="3" id="KW-1185">Reference proteome</keyword>
<keyword evidence="1" id="KW-0472">Membrane</keyword>
<evidence type="ECO:0008006" key="4">
    <source>
        <dbReference type="Google" id="ProtNLM"/>
    </source>
</evidence>
<name>A0ABP9LNK7_9RHOB</name>
<feature type="transmembrane region" description="Helical" evidence="1">
    <location>
        <begin position="50"/>
        <end position="72"/>
    </location>
</feature>
<feature type="transmembrane region" description="Helical" evidence="1">
    <location>
        <begin position="79"/>
        <end position="98"/>
    </location>
</feature>
<comment type="caution">
    <text evidence="2">The sequence shown here is derived from an EMBL/GenBank/DDBJ whole genome shotgun (WGS) entry which is preliminary data.</text>
</comment>
<proteinExistence type="predicted"/>
<evidence type="ECO:0000256" key="1">
    <source>
        <dbReference type="SAM" id="Phobius"/>
    </source>
</evidence>
<protein>
    <recommendedName>
        <fullName evidence="4">DoxX family protein</fullName>
    </recommendedName>
</protein>
<dbReference type="RefSeq" id="WP_259554083.1">
    <property type="nucleotide sequence ID" value="NZ_BAABHW010000007.1"/>
</dbReference>
<keyword evidence="1" id="KW-1133">Transmembrane helix</keyword>
<organism evidence="2 3">
    <name type="scientific">[Roseibacterium] beibuensis</name>
    <dbReference type="NCBI Taxonomy" id="1193142"/>
    <lineage>
        <taxon>Bacteria</taxon>
        <taxon>Pseudomonadati</taxon>
        <taxon>Pseudomonadota</taxon>
        <taxon>Alphaproteobacteria</taxon>
        <taxon>Rhodobacterales</taxon>
        <taxon>Roseobacteraceae</taxon>
        <taxon>Roseicyclus</taxon>
    </lineage>
</organism>
<reference evidence="3" key="1">
    <citation type="journal article" date="2019" name="Int. J. Syst. Evol. Microbiol.">
        <title>The Global Catalogue of Microorganisms (GCM) 10K type strain sequencing project: providing services to taxonomists for standard genome sequencing and annotation.</title>
        <authorList>
            <consortium name="The Broad Institute Genomics Platform"/>
            <consortium name="The Broad Institute Genome Sequencing Center for Infectious Disease"/>
            <person name="Wu L."/>
            <person name="Ma J."/>
        </authorList>
    </citation>
    <scope>NUCLEOTIDE SEQUENCE [LARGE SCALE GENOMIC DNA]</scope>
    <source>
        <strain evidence="3">JCM 18015</strain>
    </source>
</reference>
<dbReference type="Proteomes" id="UP001499910">
    <property type="component" value="Unassembled WGS sequence"/>
</dbReference>
<sequence>MRNGTAERVTLNTAAEATLRILIASYFIAVALRIIPGTDLALLFNWAMPGIAATALSAGLVFLLAFMIMIAVYTRVAALILGMMTFYASYLAMVELGVETELGSFWRDLALIAALLLTYSDHGPAAHRRRAPIQRRVAPRRVASILARVEAEGMVATRRPAPEAAVALPTFKAAPRPGRTKGTHAILDRVEAHLAGATPSHAPLPSLEQRLSQRIARGPVEPEIENIFSITDGDYPA</sequence>
<evidence type="ECO:0000313" key="3">
    <source>
        <dbReference type="Proteomes" id="UP001499910"/>
    </source>
</evidence>
<keyword evidence="1" id="KW-0812">Transmembrane</keyword>
<accession>A0ABP9LNK7</accession>
<feature type="transmembrane region" description="Helical" evidence="1">
    <location>
        <begin position="21"/>
        <end position="44"/>
    </location>
</feature>
<evidence type="ECO:0000313" key="2">
    <source>
        <dbReference type="EMBL" id="GAA5081407.1"/>
    </source>
</evidence>
<dbReference type="EMBL" id="BAABHW010000007">
    <property type="protein sequence ID" value="GAA5081407.1"/>
    <property type="molecule type" value="Genomic_DNA"/>
</dbReference>
<gene>
    <name evidence="2" type="ORF">GCM10023209_36070</name>
</gene>